<gene>
    <name evidence="1" type="ORF">OKIOD_LOCUS333</name>
</gene>
<accession>A0ABN7RLR9</accession>
<name>A0ABN7RLR9_OIKDI</name>
<dbReference type="Proteomes" id="UP001158576">
    <property type="component" value="Chromosome PAR"/>
</dbReference>
<evidence type="ECO:0000313" key="2">
    <source>
        <dbReference type="Proteomes" id="UP001158576"/>
    </source>
</evidence>
<proteinExistence type="predicted"/>
<evidence type="ECO:0000313" key="1">
    <source>
        <dbReference type="EMBL" id="CAG5077642.1"/>
    </source>
</evidence>
<protein>
    <submittedName>
        <fullName evidence="1">Oidioi.mRNA.OKI2018_I69.PAR.g8775.t1.cds</fullName>
    </submittedName>
</protein>
<reference evidence="1 2" key="1">
    <citation type="submission" date="2021-04" db="EMBL/GenBank/DDBJ databases">
        <authorList>
            <person name="Bliznina A."/>
        </authorList>
    </citation>
    <scope>NUCLEOTIDE SEQUENCE [LARGE SCALE GENOMIC DNA]</scope>
</reference>
<dbReference type="EMBL" id="OU015568">
    <property type="protein sequence ID" value="CAG5077642.1"/>
    <property type="molecule type" value="Genomic_DNA"/>
</dbReference>
<keyword evidence="2" id="KW-1185">Reference proteome</keyword>
<organism evidence="1 2">
    <name type="scientific">Oikopleura dioica</name>
    <name type="common">Tunicate</name>
    <dbReference type="NCBI Taxonomy" id="34765"/>
    <lineage>
        <taxon>Eukaryota</taxon>
        <taxon>Metazoa</taxon>
        <taxon>Chordata</taxon>
        <taxon>Tunicata</taxon>
        <taxon>Appendicularia</taxon>
        <taxon>Copelata</taxon>
        <taxon>Oikopleuridae</taxon>
        <taxon>Oikopleura</taxon>
    </lineage>
</organism>
<sequence length="125" mass="14732">MKIFQFFLLGFSSAGRLTIEEELNLAKAVVEAERFLTNMGRTFYGTTMPDYGKYEKYAEELSEKMKSNKQLNEMIELYLKSLISKIAQNIRKTIDQENHLHEDDKHGEMRVSYDRDNGRMKFYIA</sequence>